<reference evidence="2" key="1">
    <citation type="submission" date="2017-02" db="UniProtKB">
        <authorList>
            <consortium name="WormBaseParasite"/>
        </authorList>
    </citation>
    <scope>IDENTIFICATION</scope>
</reference>
<organism evidence="1 2">
    <name type="scientific">Strongyloides papillosus</name>
    <name type="common">Intestinal threadworm</name>
    <dbReference type="NCBI Taxonomy" id="174720"/>
    <lineage>
        <taxon>Eukaryota</taxon>
        <taxon>Metazoa</taxon>
        <taxon>Ecdysozoa</taxon>
        <taxon>Nematoda</taxon>
        <taxon>Chromadorea</taxon>
        <taxon>Rhabditida</taxon>
        <taxon>Tylenchina</taxon>
        <taxon>Panagrolaimomorpha</taxon>
        <taxon>Strongyloidoidea</taxon>
        <taxon>Strongyloididae</taxon>
        <taxon>Strongyloides</taxon>
    </lineage>
</organism>
<evidence type="ECO:0000313" key="2">
    <source>
        <dbReference type="WBParaSite" id="SPAL_0000191850.1"/>
    </source>
</evidence>
<dbReference type="WBParaSite" id="SPAL_0000191850.1">
    <property type="protein sequence ID" value="SPAL_0000191850.1"/>
    <property type="gene ID" value="SPAL_0000191850"/>
</dbReference>
<name>A0A0N5B791_STREA</name>
<accession>A0A0N5B791</accession>
<sequence length="52" mass="6272">MIVIIFNSIIINSILYLNLRRIVIDDYRNKKFIQKFNVFKKYCSSLIAFLNN</sequence>
<evidence type="ECO:0000313" key="1">
    <source>
        <dbReference type="Proteomes" id="UP000046392"/>
    </source>
</evidence>
<keyword evidence="1" id="KW-1185">Reference proteome</keyword>
<dbReference type="Proteomes" id="UP000046392">
    <property type="component" value="Unplaced"/>
</dbReference>
<proteinExistence type="predicted"/>
<protein>
    <submittedName>
        <fullName evidence="2">7TM_GPCR_Srx domain-containing protein</fullName>
    </submittedName>
</protein>
<dbReference type="AlphaFoldDB" id="A0A0N5B791"/>